<comment type="caution">
    <text evidence="2">The sequence shown here is derived from an EMBL/GenBank/DDBJ whole genome shotgun (WGS) entry which is preliminary data.</text>
</comment>
<evidence type="ECO:0000313" key="3">
    <source>
        <dbReference type="Proteomes" id="UP001054889"/>
    </source>
</evidence>
<accession>A0AAV5DLM3</accession>
<dbReference type="Proteomes" id="UP001054889">
    <property type="component" value="Unassembled WGS sequence"/>
</dbReference>
<sequence length="499" mass="54404">MSKTPYKGPYSHPGDALGGENAAGLRPAAAVTAMDHISDLPDEILRDILLLPRSPDAAARTTVLSRRWIRTWAGLISPELVLEGGYRQPHGEFMDSIDAALAAFSAPTIGRVQFAIPRSDATEVPVLRVTSWLRFASQRLVGTLSLHCPRLSNLILKVTLAAASNVSIHSDSLFSLTYNVARTCRIKIVAPKLEKLSLLFIDEALISAPKLADVNVHGGSRRYHFVDETGHRLHLLEVKRISASLMQQFDKVEELKLCFSILQGKEEYESFVYDTTEFPILLEDVEIDFVEGSHEEVELFVKQLSRCQEDSGDARRSAAAERGPVQGGSEGPAPARVFNACTSARVLRAREPIPLPLSVSVATGRSSTFGKHGSEEGTAGEPQGPPLSLIASSIWVGWAGLPAWGQLGSGAATCALASCSYKAVLLGQTSSIHQGERRQPCPDDVFVSSRMPRGDGSSYVELEEDEEGWHLVKPRGMHQRSVKQLGEVPQPQAERRARY</sequence>
<evidence type="ECO:0008006" key="4">
    <source>
        <dbReference type="Google" id="ProtNLM"/>
    </source>
</evidence>
<feature type="region of interest" description="Disordered" evidence="1">
    <location>
        <begin position="365"/>
        <end position="384"/>
    </location>
</feature>
<dbReference type="PANTHER" id="PTHR34709:SF80">
    <property type="entry name" value="F-BOX DOMAIN-CONTAINING PROTEIN"/>
    <property type="match status" value="1"/>
</dbReference>
<reference evidence="2" key="2">
    <citation type="submission" date="2021-12" db="EMBL/GenBank/DDBJ databases">
        <title>Resequencing data analysis of finger millet.</title>
        <authorList>
            <person name="Hatakeyama M."/>
            <person name="Aluri S."/>
            <person name="Balachadran M.T."/>
            <person name="Sivarajan S.R."/>
            <person name="Poveda L."/>
            <person name="Shimizu-Inatsugi R."/>
            <person name="Schlapbach R."/>
            <person name="Sreeman S.M."/>
            <person name="Shimizu K.K."/>
        </authorList>
    </citation>
    <scope>NUCLEOTIDE SEQUENCE</scope>
</reference>
<protein>
    <recommendedName>
        <fullName evidence="4">F-box domain-containing protein</fullName>
    </recommendedName>
</protein>
<feature type="region of interest" description="Disordered" evidence="1">
    <location>
        <begin position="312"/>
        <end position="334"/>
    </location>
</feature>
<dbReference type="EMBL" id="BQKI01000018">
    <property type="protein sequence ID" value="GJN11432.1"/>
    <property type="molecule type" value="Genomic_DNA"/>
</dbReference>
<proteinExistence type="predicted"/>
<feature type="region of interest" description="Disordered" evidence="1">
    <location>
        <begin position="474"/>
        <end position="499"/>
    </location>
</feature>
<reference evidence="2" key="1">
    <citation type="journal article" date="2018" name="DNA Res.">
        <title>Multiple hybrid de novo genome assembly of finger millet, an orphan allotetraploid crop.</title>
        <authorList>
            <person name="Hatakeyama M."/>
            <person name="Aluri S."/>
            <person name="Balachadran M.T."/>
            <person name="Sivarajan S.R."/>
            <person name="Patrignani A."/>
            <person name="Gruter S."/>
            <person name="Poveda L."/>
            <person name="Shimizu-Inatsugi R."/>
            <person name="Baeten J."/>
            <person name="Francoijs K.J."/>
            <person name="Nataraja K.N."/>
            <person name="Reddy Y.A.N."/>
            <person name="Phadnis S."/>
            <person name="Ravikumar R.L."/>
            <person name="Schlapbach R."/>
            <person name="Sreeman S.M."/>
            <person name="Shimizu K.K."/>
        </authorList>
    </citation>
    <scope>NUCLEOTIDE SEQUENCE</scope>
</reference>
<dbReference type="InterPro" id="IPR055312">
    <property type="entry name" value="FBL15-like"/>
</dbReference>
<dbReference type="PANTHER" id="PTHR34709">
    <property type="entry name" value="OS10G0396666 PROTEIN"/>
    <property type="match status" value="1"/>
</dbReference>
<organism evidence="2 3">
    <name type="scientific">Eleusine coracana subsp. coracana</name>
    <dbReference type="NCBI Taxonomy" id="191504"/>
    <lineage>
        <taxon>Eukaryota</taxon>
        <taxon>Viridiplantae</taxon>
        <taxon>Streptophyta</taxon>
        <taxon>Embryophyta</taxon>
        <taxon>Tracheophyta</taxon>
        <taxon>Spermatophyta</taxon>
        <taxon>Magnoliopsida</taxon>
        <taxon>Liliopsida</taxon>
        <taxon>Poales</taxon>
        <taxon>Poaceae</taxon>
        <taxon>PACMAD clade</taxon>
        <taxon>Chloridoideae</taxon>
        <taxon>Cynodonteae</taxon>
        <taxon>Eleusininae</taxon>
        <taxon>Eleusine</taxon>
    </lineage>
</organism>
<dbReference type="AlphaFoldDB" id="A0AAV5DLM3"/>
<feature type="region of interest" description="Disordered" evidence="1">
    <location>
        <begin position="1"/>
        <end position="21"/>
    </location>
</feature>
<evidence type="ECO:0000313" key="2">
    <source>
        <dbReference type="EMBL" id="GJN11432.1"/>
    </source>
</evidence>
<name>A0AAV5DLM3_ELECO</name>
<evidence type="ECO:0000256" key="1">
    <source>
        <dbReference type="SAM" id="MobiDB-lite"/>
    </source>
</evidence>
<keyword evidence="3" id="KW-1185">Reference proteome</keyword>
<gene>
    <name evidence="2" type="primary">ga29626</name>
    <name evidence="2" type="ORF">PR202_ga29626</name>
</gene>